<dbReference type="EMBL" id="VUNS01000016">
    <property type="protein sequence ID" value="MST98236.1"/>
    <property type="molecule type" value="Genomic_DNA"/>
</dbReference>
<evidence type="ECO:0000313" key="3">
    <source>
        <dbReference type="Proteomes" id="UP000435649"/>
    </source>
</evidence>
<dbReference type="PROSITE" id="PS51257">
    <property type="entry name" value="PROKAR_LIPOPROTEIN"/>
    <property type="match status" value="1"/>
</dbReference>
<dbReference type="AlphaFoldDB" id="A0A844G4F0"/>
<reference evidence="2 3" key="1">
    <citation type="submission" date="2019-08" db="EMBL/GenBank/DDBJ databases">
        <title>In-depth cultivation of the pig gut microbiome towards novel bacterial diversity and tailored functional studies.</title>
        <authorList>
            <person name="Wylensek D."/>
            <person name="Hitch T.C.A."/>
            <person name="Clavel T."/>
        </authorList>
    </citation>
    <scope>NUCLEOTIDE SEQUENCE [LARGE SCALE GENOMIC DNA]</scope>
    <source>
        <strain evidence="2 3">BBE-744-WT-12</strain>
    </source>
</reference>
<dbReference type="Proteomes" id="UP000435649">
    <property type="component" value="Unassembled WGS sequence"/>
</dbReference>
<evidence type="ECO:0008006" key="4">
    <source>
        <dbReference type="Google" id="ProtNLM"/>
    </source>
</evidence>
<evidence type="ECO:0000256" key="1">
    <source>
        <dbReference type="SAM" id="SignalP"/>
    </source>
</evidence>
<comment type="caution">
    <text evidence="2">The sequence shown here is derived from an EMBL/GenBank/DDBJ whole genome shotgun (WGS) entry which is preliminary data.</text>
</comment>
<keyword evidence="1" id="KW-0732">Signal</keyword>
<sequence length="129" mass="14532">MKTGILIGIAAAALSLFCGCAPTMTVNGQTYTILTQSEEQELVTQARRLLGRPGKALNKEEVRFVQKTDPEVKIEYQGDRTGEAQIIWRTPEKIITMHFGGEFLTERMGWTFETEKPMPEVLKFIPQAQ</sequence>
<feature type="signal peptide" evidence="1">
    <location>
        <begin position="1"/>
        <end position="20"/>
    </location>
</feature>
<feature type="chain" id="PRO_5032309544" description="Lipoprotein" evidence="1">
    <location>
        <begin position="21"/>
        <end position="129"/>
    </location>
</feature>
<keyword evidence="3" id="KW-1185">Reference proteome</keyword>
<organism evidence="2 3">
    <name type="scientific">Victivallis lenta</name>
    <dbReference type="NCBI Taxonomy" id="2606640"/>
    <lineage>
        <taxon>Bacteria</taxon>
        <taxon>Pseudomonadati</taxon>
        <taxon>Lentisphaerota</taxon>
        <taxon>Lentisphaeria</taxon>
        <taxon>Victivallales</taxon>
        <taxon>Victivallaceae</taxon>
        <taxon>Victivallis</taxon>
    </lineage>
</organism>
<gene>
    <name evidence="2" type="ORF">FYJ85_14420</name>
</gene>
<dbReference type="RefSeq" id="WP_106053692.1">
    <property type="nucleotide sequence ID" value="NZ_CALXOB010000050.1"/>
</dbReference>
<proteinExistence type="predicted"/>
<accession>A0A844G4F0</accession>
<protein>
    <recommendedName>
        <fullName evidence="4">Lipoprotein</fullName>
    </recommendedName>
</protein>
<name>A0A844G4F0_9BACT</name>
<evidence type="ECO:0000313" key="2">
    <source>
        <dbReference type="EMBL" id="MST98236.1"/>
    </source>
</evidence>